<dbReference type="AlphaFoldDB" id="A0A859QD80"/>
<dbReference type="Gene3D" id="3.10.490.10">
    <property type="entry name" value="Gamma-glutamyl cyclotransferase-like"/>
    <property type="match status" value="1"/>
</dbReference>
<dbReference type="InterPro" id="IPR013024">
    <property type="entry name" value="GGCT-like"/>
</dbReference>
<dbReference type="EC" id="4.3.2.7" evidence="1"/>
<dbReference type="Pfam" id="PF04752">
    <property type="entry name" value="ChaC"/>
    <property type="match status" value="1"/>
</dbReference>
<dbReference type="SUPFAM" id="SSF110857">
    <property type="entry name" value="Gamma-glutamyl cyclotransferase-like"/>
    <property type="match status" value="1"/>
</dbReference>
<evidence type="ECO:0000256" key="2">
    <source>
        <dbReference type="ARBA" id="ARBA00023239"/>
    </source>
</evidence>
<sequence>MAVDMDEFWVFGYGSLMWNPGFRFQEKSTARAFGYRRSLCVRSWVHRGTEQRPGLVLGLDYGGSCIGTAFRVPGSEKTDVIDYLRERELVTHVYRERTMPVQLADGRRVPALAYVVDRGHAQYAGALSAADAAETVATAFGKSGPNTEYVLNTLAHLQEMGIRDPWLEDVVARLAATTVPRVFPDAQRSL</sequence>
<dbReference type="GO" id="GO:0061928">
    <property type="term" value="F:glutathione specific gamma-glutamylcyclotransferase activity"/>
    <property type="evidence" value="ECO:0007669"/>
    <property type="project" value="UniProtKB-EC"/>
</dbReference>
<protein>
    <recommendedName>
        <fullName evidence="1">glutathione-specific gamma-glutamylcyclotransferase</fullName>
        <ecNumber evidence="1">4.3.2.7</ecNumber>
    </recommendedName>
</protein>
<dbReference type="GO" id="GO:0005737">
    <property type="term" value="C:cytoplasm"/>
    <property type="evidence" value="ECO:0007669"/>
    <property type="project" value="TreeGrafter"/>
</dbReference>
<organism evidence="3 4">
    <name type="scientific">Sinorhizobium mexicanum</name>
    <dbReference type="NCBI Taxonomy" id="375549"/>
    <lineage>
        <taxon>Bacteria</taxon>
        <taxon>Pseudomonadati</taxon>
        <taxon>Pseudomonadota</taxon>
        <taxon>Alphaproteobacteria</taxon>
        <taxon>Hyphomicrobiales</taxon>
        <taxon>Rhizobiaceae</taxon>
        <taxon>Sinorhizobium/Ensifer group</taxon>
        <taxon>Sinorhizobium</taxon>
    </lineage>
</organism>
<keyword evidence="4" id="KW-1185">Reference proteome</keyword>
<dbReference type="PANTHER" id="PTHR12192:SF2">
    <property type="entry name" value="GLUTATHIONE-SPECIFIC GAMMA-GLUTAMYLCYCLOTRANSFERASE 2"/>
    <property type="match status" value="1"/>
</dbReference>
<dbReference type="GO" id="GO:0006751">
    <property type="term" value="P:glutathione catabolic process"/>
    <property type="evidence" value="ECO:0007669"/>
    <property type="project" value="InterPro"/>
</dbReference>
<evidence type="ECO:0000313" key="4">
    <source>
        <dbReference type="Proteomes" id="UP000510721"/>
    </source>
</evidence>
<accession>A0A859QD80</accession>
<gene>
    <name evidence="3" type="ORF">FKV68_17100</name>
</gene>
<keyword evidence="2" id="KW-0456">Lyase</keyword>
<proteinExistence type="predicted"/>
<dbReference type="RefSeq" id="WP_180938943.1">
    <property type="nucleotide sequence ID" value="NZ_CP041238.1"/>
</dbReference>
<dbReference type="InterPro" id="IPR006840">
    <property type="entry name" value="ChaC"/>
</dbReference>
<evidence type="ECO:0000313" key="3">
    <source>
        <dbReference type="EMBL" id="QLL63033.1"/>
    </source>
</evidence>
<dbReference type="CDD" id="cd06661">
    <property type="entry name" value="GGCT_like"/>
    <property type="match status" value="1"/>
</dbReference>
<dbReference type="KEGG" id="emx:FKV68_17100"/>
<reference evidence="3 4" key="1">
    <citation type="submission" date="2019-06" db="EMBL/GenBank/DDBJ databases">
        <title>Complete genome sequence of Ensifer mexicanus ITTG R7 isolated from nodules of Acacia angustissima (Mill.) Kuntze.</title>
        <authorList>
            <person name="Rincon-Rosales R."/>
            <person name="Rogel M.A."/>
            <person name="Guerrero G."/>
            <person name="Rincon-Molina C.I."/>
            <person name="Lopez-Lopez A."/>
            <person name="Martinez-Romero E."/>
        </authorList>
    </citation>
    <scope>NUCLEOTIDE SEQUENCE [LARGE SCALE GENOMIC DNA]</scope>
    <source>
        <strain evidence="3 4">ITTG R7</strain>
    </source>
</reference>
<dbReference type="EMBL" id="CP041238">
    <property type="protein sequence ID" value="QLL63033.1"/>
    <property type="molecule type" value="Genomic_DNA"/>
</dbReference>
<dbReference type="GO" id="GO:0016740">
    <property type="term" value="F:transferase activity"/>
    <property type="evidence" value="ECO:0007669"/>
    <property type="project" value="UniProtKB-KW"/>
</dbReference>
<dbReference type="InterPro" id="IPR036568">
    <property type="entry name" value="GGCT-like_sf"/>
</dbReference>
<dbReference type="Proteomes" id="UP000510721">
    <property type="component" value="Chromosome"/>
</dbReference>
<dbReference type="PANTHER" id="PTHR12192">
    <property type="entry name" value="CATION TRANSPORT PROTEIN CHAC-RELATED"/>
    <property type="match status" value="1"/>
</dbReference>
<evidence type="ECO:0000256" key="1">
    <source>
        <dbReference type="ARBA" id="ARBA00012344"/>
    </source>
</evidence>
<keyword evidence="3" id="KW-0808">Transferase</keyword>
<name>A0A859QD80_9HYPH</name>